<evidence type="ECO:0000313" key="13">
    <source>
        <dbReference type="Proteomes" id="UP000784128"/>
    </source>
</evidence>
<evidence type="ECO:0000256" key="8">
    <source>
        <dbReference type="ARBA" id="ARBA00023014"/>
    </source>
</evidence>
<evidence type="ECO:0000259" key="11">
    <source>
        <dbReference type="PROSITE" id="PS51918"/>
    </source>
</evidence>
<dbReference type="SFLD" id="SFLDS00029">
    <property type="entry name" value="Radical_SAM"/>
    <property type="match status" value="1"/>
</dbReference>
<dbReference type="InterPro" id="IPR007197">
    <property type="entry name" value="rSAM"/>
</dbReference>
<dbReference type="EMBL" id="JAHDYS010000004">
    <property type="protein sequence ID" value="MBT1071164.1"/>
    <property type="molecule type" value="Genomic_DNA"/>
</dbReference>
<dbReference type="PANTHER" id="PTHR13932">
    <property type="entry name" value="COPROPORPHYRINIGEN III OXIDASE"/>
    <property type="match status" value="1"/>
</dbReference>
<dbReference type="InterPro" id="IPR004559">
    <property type="entry name" value="HemW-like"/>
</dbReference>
<comment type="similarity">
    <text evidence="2">Belongs to the anaerobic coproporphyrinogen-III oxidase family. HemW subfamily.</text>
</comment>
<evidence type="ECO:0000256" key="2">
    <source>
        <dbReference type="ARBA" id="ARBA00006100"/>
    </source>
</evidence>
<dbReference type="SMART" id="SM00729">
    <property type="entry name" value="Elp3"/>
    <property type="match status" value="1"/>
</dbReference>
<comment type="function">
    <text evidence="10">Probably acts as a heme chaperone, transferring heme to an unknown acceptor. Binds one molecule of heme per monomer, possibly covalently. Binds 1 [4Fe-4S] cluster. The cluster is coordinated with 3 cysteines and an exchangeable S-adenosyl-L-methionine.</text>
</comment>
<evidence type="ECO:0000256" key="9">
    <source>
        <dbReference type="ARBA" id="ARBA00023186"/>
    </source>
</evidence>
<organism evidence="12 13">
    <name type="scientific">Pelotalea chapellei</name>
    <dbReference type="NCBI Taxonomy" id="44671"/>
    <lineage>
        <taxon>Bacteria</taxon>
        <taxon>Pseudomonadati</taxon>
        <taxon>Thermodesulfobacteriota</taxon>
        <taxon>Desulfuromonadia</taxon>
        <taxon>Geobacterales</taxon>
        <taxon>Geobacteraceae</taxon>
        <taxon>Pelotalea</taxon>
    </lineage>
</organism>
<dbReference type="Pfam" id="PF04055">
    <property type="entry name" value="Radical_SAM"/>
    <property type="match status" value="1"/>
</dbReference>
<proteinExistence type="inferred from homology"/>
<evidence type="ECO:0000256" key="10">
    <source>
        <dbReference type="RuleBase" id="RU364116"/>
    </source>
</evidence>
<evidence type="ECO:0000256" key="5">
    <source>
        <dbReference type="ARBA" id="ARBA00022691"/>
    </source>
</evidence>
<dbReference type="SUPFAM" id="SSF102114">
    <property type="entry name" value="Radical SAM enzymes"/>
    <property type="match status" value="1"/>
</dbReference>
<dbReference type="InterPro" id="IPR013785">
    <property type="entry name" value="Aldolase_TIM"/>
</dbReference>
<keyword evidence="6 10" id="KW-0479">Metal-binding</keyword>
<dbReference type="PANTHER" id="PTHR13932:SF5">
    <property type="entry name" value="RADICAL S-ADENOSYL METHIONINE DOMAIN-CONTAINING PROTEIN 1, MITOCHONDRIAL"/>
    <property type="match status" value="1"/>
</dbReference>
<keyword evidence="4 10" id="KW-0349">Heme</keyword>
<dbReference type="Gene3D" id="3.20.20.70">
    <property type="entry name" value="Aldolase class I"/>
    <property type="match status" value="1"/>
</dbReference>
<protein>
    <recommendedName>
        <fullName evidence="3 10">Heme chaperone HemW</fullName>
    </recommendedName>
</protein>
<evidence type="ECO:0000256" key="7">
    <source>
        <dbReference type="ARBA" id="ARBA00023004"/>
    </source>
</evidence>
<dbReference type="CDD" id="cd01335">
    <property type="entry name" value="Radical_SAM"/>
    <property type="match status" value="1"/>
</dbReference>
<keyword evidence="8 10" id="KW-0411">Iron-sulfur</keyword>
<dbReference type="PROSITE" id="PS51918">
    <property type="entry name" value="RADICAL_SAM"/>
    <property type="match status" value="1"/>
</dbReference>
<dbReference type="InterPro" id="IPR006638">
    <property type="entry name" value="Elp3/MiaA/NifB-like_rSAM"/>
</dbReference>
<keyword evidence="9 10" id="KW-0143">Chaperone</keyword>
<evidence type="ECO:0000256" key="1">
    <source>
        <dbReference type="ARBA" id="ARBA00001966"/>
    </source>
</evidence>
<dbReference type="Pfam" id="PF06969">
    <property type="entry name" value="HemN_C"/>
    <property type="match status" value="1"/>
</dbReference>
<evidence type="ECO:0000256" key="6">
    <source>
        <dbReference type="ARBA" id="ARBA00022723"/>
    </source>
</evidence>
<sequence length="382" mass="42818">MFTRLYLHIPFCQRKCDYCSFVSMQANQHSIEDYVVTLLEEMRLVRATYGAGDGIDSIYFGGGTPSQLSPHQIARLLEQSSLLFKWKARPEITLEANPGTVDAQRLADFHAAGINRLSLGVQSFDNQLLSRLGRIHTEQQVVNTVSAARMAGFDNLGIDLIHSLPGQTLDMWRSDLARALQCETDHISIYGLTIEEGTPFALRYTEESPLLADEDLSAAMFETADTLLTAAGYEHYEIANYARHGFRSRHNSGYWKRDGYLGLGIAAHSLLRDETCDVRFSTTSDLDEYTTAINGGILPHHDTISLSREEAMAEFMYLGLRLKEGIEFREFESNFGCSPLKIYAATFDLLSRAGLLTVDKTSIKLTLRGMLLSNQVFSRFLP</sequence>
<keyword evidence="5 10" id="KW-0949">S-adenosyl-L-methionine</keyword>
<evidence type="ECO:0000313" key="12">
    <source>
        <dbReference type="EMBL" id="MBT1071164.1"/>
    </source>
</evidence>
<reference evidence="12 13" key="1">
    <citation type="submission" date="2021-05" db="EMBL/GenBank/DDBJ databases">
        <title>The draft genome of Geobacter chapellei DSM 13688.</title>
        <authorList>
            <person name="Xu Z."/>
            <person name="Masuda Y."/>
            <person name="Itoh H."/>
            <person name="Senoo K."/>
        </authorList>
    </citation>
    <scope>NUCLEOTIDE SEQUENCE [LARGE SCALE GENOMIC DNA]</scope>
    <source>
        <strain evidence="12 13">DSM 13688</strain>
    </source>
</reference>
<keyword evidence="13" id="KW-1185">Reference proteome</keyword>
<dbReference type="NCBIfam" id="TIGR00539">
    <property type="entry name" value="hemN_rel"/>
    <property type="match status" value="1"/>
</dbReference>
<feature type="domain" description="Radical SAM core" evidence="11">
    <location>
        <begin position="1"/>
        <end position="234"/>
    </location>
</feature>
<dbReference type="SFLD" id="SFLDF00288">
    <property type="entry name" value="HemN-like__clustered_with_nucl"/>
    <property type="match status" value="1"/>
</dbReference>
<keyword evidence="7 10" id="KW-0408">Iron</keyword>
<dbReference type="InterPro" id="IPR058240">
    <property type="entry name" value="rSAM_sf"/>
</dbReference>
<keyword evidence="10" id="KW-0004">4Fe-4S</keyword>
<accession>A0ABS5U687</accession>
<comment type="caution">
    <text evidence="12">The sequence shown here is derived from an EMBL/GenBank/DDBJ whole genome shotgun (WGS) entry which is preliminary data.</text>
</comment>
<comment type="cofactor">
    <cofactor evidence="1">
        <name>[4Fe-4S] cluster</name>
        <dbReference type="ChEBI" id="CHEBI:49883"/>
    </cofactor>
</comment>
<name>A0ABS5U687_9BACT</name>
<dbReference type="SFLD" id="SFLDF00562">
    <property type="entry name" value="HemN-like__clustered_with_heat"/>
    <property type="match status" value="1"/>
</dbReference>
<keyword evidence="10" id="KW-0963">Cytoplasm</keyword>
<dbReference type="InterPro" id="IPR034505">
    <property type="entry name" value="Coproporphyrinogen-III_oxidase"/>
</dbReference>
<comment type="subcellular location">
    <subcellularLocation>
        <location evidence="10">Cytoplasm</location>
    </subcellularLocation>
</comment>
<dbReference type="InterPro" id="IPR010723">
    <property type="entry name" value="HemN_C"/>
</dbReference>
<evidence type="ECO:0000256" key="3">
    <source>
        <dbReference type="ARBA" id="ARBA00017228"/>
    </source>
</evidence>
<gene>
    <name evidence="12" type="primary">hemW</name>
    <name evidence="12" type="ORF">KJB30_05185</name>
</gene>
<dbReference type="SFLD" id="SFLDG01065">
    <property type="entry name" value="anaerobic_coproporphyrinogen-I"/>
    <property type="match status" value="1"/>
</dbReference>
<dbReference type="Proteomes" id="UP000784128">
    <property type="component" value="Unassembled WGS sequence"/>
</dbReference>
<dbReference type="RefSeq" id="WP_214296881.1">
    <property type="nucleotide sequence ID" value="NZ_JAHDYS010000004.1"/>
</dbReference>
<dbReference type="SFLD" id="SFLDG01082">
    <property type="entry name" value="B12-binding_domain_containing"/>
    <property type="match status" value="1"/>
</dbReference>
<evidence type="ECO:0000256" key="4">
    <source>
        <dbReference type="ARBA" id="ARBA00022617"/>
    </source>
</evidence>